<dbReference type="SUPFAM" id="SSF49562">
    <property type="entry name" value="C2 domain (Calcium/lipid-binding domain, CaLB)"/>
    <property type="match status" value="1"/>
</dbReference>
<gene>
    <name evidence="3" type="ORF">CU098_005281</name>
</gene>
<dbReference type="Pfam" id="PF00168">
    <property type="entry name" value="C2"/>
    <property type="match status" value="1"/>
</dbReference>
<feature type="region of interest" description="Disordered" evidence="1">
    <location>
        <begin position="168"/>
        <end position="436"/>
    </location>
</feature>
<dbReference type="PROSITE" id="PS50004">
    <property type="entry name" value="C2"/>
    <property type="match status" value="1"/>
</dbReference>
<comment type="caution">
    <text evidence="3">The sequence shown here is derived from an EMBL/GenBank/DDBJ whole genome shotgun (WGS) entry which is preliminary data.</text>
</comment>
<reference evidence="3 4" key="1">
    <citation type="journal article" date="2018" name="G3 (Bethesda)">
        <title>Phylogenetic and Phylogenomic Definition of Rhizopus Species.</title>
        <authorList>
            <person name="Gryganskyi A.P."/>
            <person name="Golan J."/>
            <person name="Dolatabadi S."/>
            <person name="Mondo S."/>
            <person name="Robb S."/>
            <person name="Idnurm A."/>
            <person name="Muszewska A."/>
            <person name="Steczkiewicz K."/>
            <person name="Masonjones S."/>
            <person name="Liao H.L."/>
            <person name="Gajdeczka M.T."/>
            <person name="Anike F."/>
            <person name="Vuek A."/>
            <person name="Anishchenko I.M."/>
            <person name="Voigt K."/>
            <person name="de Hoog G.S."/>
            <person name="Smith M.E."/>
            <person name="Heitman J."/>
            <person name="Vilgalys R."/>
            <person name="Stajich J.E."/>
        </authorList>
    </citation>
    <scope>NUCLEOTIDE SEQUENCE [LARGE SCALE GENOMIC DNA]</scope>
    <source>
        <strain evidence="3 4">LSU 92-RS-03</strain>
    </source>
</reference>
<dbReference type="AlphaFoldDB" id="A0A367KKZ6"/>
<dbReference type="PANTHER" id="PTHR47052:SF3">
    <property type="entry name" value="INGRESSION PROTEIN 1"/>
    <property type="match status" value="1"/>
</dbReference>
<proteinExistence type="predicted"/>
<evidence type="ECO:0000313" key="4">
    <source>
        <dbReference type="Proteomes" id="UP000253551"/>
    </source>
</evidence>
<dbReference type="SMART" id="SM00239">
    <property type="entry name" value="C2"/>
    <property type="match status" value="1"/>
</dbReference>
<feature type="compositionally biased region" description="Polar residues" evidence="1">
    <location>
        <begin position="260"/>
        <end position="299"/>
    </location>
</feature>
<feature type="compositionally biased region" description="Polar residues" evidence="1">
    <location>
        <begin position="354"/>
        <end position="383"/>
    </location>
</feature>
<keyword evidence="4" id="KW-1185">Reference proteome</keyword>
<dbReference type="InterPro" id="IPR000008">
    <property type="entry name" value="C2_dom"/>
</dbReference>
<feature type="compositionally biased region" description="Polar residues" evidence="1">
    <location>
        <begin position="406"/>
        <end position="436"/>
    </location>
</feature>
<dbReference type="PANTHER" id="PTHR47052">
    <property type="entry name" value="CONSERVED SERINE PROLINE-RICH PROTEIN (AFU_ORTHOLOGUE AFUA_2G01790)"/>
    <property type="match status" value="1"/>
</dbReference>
<dbReference type="Proteomes" id="UP000253551">
    <property type="component" value="Unassembled WGS sequence"/>
</dbReference>
<feature type="compositionally biased region" description="Polar residues" evidence="1">
    <location>
        <begin position="183"/>
        <end position="200"/>
    </location>
</feature>
<dbReference type="InterPro" id="IPR052981">
    <property type="entry name" value="Ingression_C2_domain"/>
</dbReference>
<accession>A0A367KKZ6</accession>
<evidence type="ECO:0000313" key="3">
    <source>
        <dbReference type="EMBL" id="RCI02522.1"/>
    </source>
</evidence>
<organism evidence="3 4">
    <name type="scientific">Rhizopus stolonifer</name>
    <name type="common">Rhizopus nigricans</name>
    <dbReference type="NCBI Taxonomy" id="4846"/>
    <lineage>
        <taxon>Eukaryota</taxon>
        <taxon>Fungi</taxon>
        <taxon>Fungi incertae sedis</taxon>
        <taxon>Mucoromycota</taxon>
        <taxon>Mucoromycotina</taxon>
        <taxon>Mucoromycetes</taxon>
        <taxon>Mucorales</taxon>
        <taxon>Mucorineae</taxon>
        <taxon>Rhizopodaceae</taxon>
        <taxon>Rhizopus</taxon>
    </lineage>
</organism>
<protein>
    <recommendedName>
        <fullName evidence="2">C2 domain-containing protein</fullName>
    </recommendedName>
</protein>
<feature type="region of interest" description="Disordered" evidence="1">
    <location>
        <begin position="130"/>
        <end position="149"/>
    </location>
</feature>
<evidence type="ECO:0000256" key="1">
    <source>
        <dbReference type="SAM" id="MobiDB-lite"/>
    </source>
</evidence>
<dbReference type="OrthoDB" id="270970at2759"/>
<dbReference type="InterPro" id="IPR035892">
    <property type="entry name" value="C2_domain_sf"/>
</dbReference>
<dbReference type="STRING" id="4846.A0A367KKZ6"/>
<name>A0A367KKZ6_RHIST</name>
<dbReference type="Gene3D" id="2.60.40.150">
    <property type="entry name" value="C2 domain"/>
    <property type="match status" value="1"/>
</dbReference>
<sequence length="436" mass="47920">MSMPRIIGELVIVAYKARDLPNREIAGKQDPFVVFRLGENTRQTKTDYRGGQHPIWDDQVNMPIPEKKKQMLVQVYDEDAKRKDLISELDLDISKVLEDGEQDGWFPLHFKNRKAGDIYLEMTFYSAAPPPKRQPTRYGAKPKKQTSYTHPVPSAYPVHPAYQLSSANHVPSVTPRPYHYPHTSAQLPNTQPINAQTANTRPLPPAPTGIQSAHYPSQYPYARPSPYPTGYPPAVPAHNAPTVLQHPVNSRPASYAGPPTSGNHYNTSHASPIPTHTISTGSQHPANTRPISYTGQQIPVNHLSGPSPPPVPTPSAHTHLAVNASHAPLLSSPYNPGGNASVAPHHHNQGQPGGNYSSYPNNRHSYPQQGNSYHPPNNSQFQGNPHDRYPPTDSLGGTPFAAHQGSHYQTNAGNYPSRPYSQTGYPPQSNNGYPPY</sequence>
<feature type="domain" description="C2" evidence="2">
    <location>
        <begin position="1"/>
        <end position="106"/>
    </location>
</feature>
<feature type="compositionally biased region" description="Pro residues" evidence="1">
    <location>
        <begin position="223"/>
        <end position="235"/>
    </location>
</feature>
<evidence type="ECO:0000259" key="2">
    <source>
        <dbReference type="PROSITE" id="PS50004"/>
    </source>
</evidence>
<dbReference type="EMBL" id="PJQM01001360">
    <property type="protein sequence ID" value="RCI02522.1"/>
    <property type="molecule type" value="Genomic_DNA"/>
</dbReference>